<comment type="caution">
    <text evidence="3">The sequence shown here is derived from an EMBL/GenBank/DDBJ whole genome shotgun (WGS) entry which is preliminary data.</text>
</comment>
<dbReference type="EMBL" id="NRRU01000040">
    <property type="protein sequence ID" value="MBK1713531.1"/>
    <property type="molecule type" value="Genomic_DNA"/>
</dbReference>
<dbReference type="SUPFAM" id="SSF55031">
    <property type="entry name" value="Bacterial exopeptidase dimerisation domain"/>
    <property type="match status" value="1"/>
</dbReference>
<dbReference type="RefSeq" id="WP_200378803.1">
    <property type="nucleotide sequence ID" value="NZ_NRRU01000040.1"/>
</dbReference>
<organism evidence="3 4">
    <name type="scientific">Rubrivivax gelatinosus</name>
    <name type="common">Rhodocyclus gelatinosus</name>
    <name type="synonym">Rhodopseudomonas gelatinosa</name>
    <dbReference type="NCBI Taxonomy" id="28068"/>
    <lineage>
        <taxon>Bacteria</taxon>
        <taxon>Pseudomonadati</taxon>
        <taxon>Pseudomonadota</taxon>
        <taxon>Betaproteobacteria</taxon>
        <taxon>Burkholderiales</taxon>
        <taxon>Sphaerotilaceae</taxon>
        <taxon>Rubrivivax</taxon>
    </lineage>
</organism>
<dbReference type="PANTHER" id="PTHR11014">
    <property type="entry name" value="PEPTIDASE M20 FAMILY MEMBER"/>
    <property type="match status" value="1"/>
</dbReference>
<evidence type="ECO:0000259" key="2">
    <source>
        <dbReference type="Pfam" id="PF07687"/>
    </source>
</evidence>
<evidence type="ECO:0000313" key="4">
    <source>
        <dbReference type="Proteomes" id="UP001041814"/>
    </source>
</evidence>
<dbReference type="InterPro" id="IPR036264">
    <property type="entry name" value="Bact_exopeptidase_dim_dom"/>
</dbReference>
<dbReference type="InterPro" id="IPR017439">
    <property type="entry name" value="Amidohydrolase"/>
</dbReference>
<dbReference type="Gene3D" id="3.40.630.10">
    <property type="entry name" value="Zn peptidases"/>
    <property type="match status" value="1"/>
</dbReference>
<dbReference type="InterPro" id="IPR002933">
    <property type="entry name" value="Peptidase_M20"/>
</dbReference>
<name>A0ABS1DUY7_RUBGE</name>
<evidence type="ECO:0000256" key="1">
    <source>
        <dbReference type="ARBA" id="ARBA00022801"/>
    </source>
</evidence>
<dbReference type="InterPro" id="IPR011650">
    <property type="entry name" value="Peptidase_M20_dimer"/>
</dbReference>
<dbReference type="Gene3D" id="3.30.70.360">
    <property type="match status" value="1"/>
</dbReference>
<feature type="domain" description="Peptidase M20 dimerisation" evidence="2">
    <location>
        <begin position="191"/>
        <end position="281"/>
    </location>
</feature>
<reference evidence="3" key="2">
    <citation type="journal article" date="2020" name="Microorganisms">
        <title>Osmotic Adaptation and Compatible Solute Biosynthesis of Phototrophic Bacteria as Revealed from Genome Analyses.</title>
        <authorList>
            <person name="Imhoff J.F."/>
            <person name="Rahn T."/>
            <person name="Kunzel S."/>
            <person name="Keller A."/>
            <person name="Neulinger S.C."/>
        </authorList>
    </citation>
    <scope>NUCLEOTIDE SEQUENCE</scope>
    <source>
        <strain evidence="3">IM 151</strain>
    </source>
</reference>
<dbReference type="Pfam" id="PF07687">
    <property type="entry name" value="M20_dimer"/>
    <property type="match status" value="1"/>
</dbReference>
<dbReference type="Proteomes" id="UP001041814">
    <property type="component" value="Unassembled WGS sequence"/>
</dbReference>
<proteinExistence type="predicted"/>
<keyword evidence="4" id="KW-1185">Reference proteome</keyword>
<dbReference type="Pfam" id="PF01546">
    <property type="entry name" value="Peptidase_M20"/>
    <property type="match status" value="1"/>
</dbReference>
<dbReference type="CDD" id="cd05666">
    <property type="entry name" value="M20_Acy1-like"/>
    <property type="match status" value="1"/>
</dbReference>
<gene>
    <name evidence="3" type="ORF">CKO43_12160</name>
</gene>
<sequence length="401" mass="42675">MNPTPDSPATEPAPEADWVRWRHDFHRFPETGFDEHRTAERIAQVLTLLGLEVQRGVGGTGVVATLRAGSGRGVVGLRADMDALAITENAPQRAHTSAHPGRMHACGHDGHMAMLLGAAQLLAEGGGFDGTVRFVFQPAEEHGRGAAAMLADGLLARFPMDEIYGLHNMPGIAAGRFATRVGAIMASEDNFVIRIHGRGGHAARPHQLVDPLVIGAEIVLALQTIVSRSVDPQQPAVVSCTGFHTDGIRNAVPSEVVISGDTRSYAPEVQALLERRMRELCDGICRAHGASCEVEYTHEFAPTVNHAAGVAAALEAARRVVGTGRVDADTPPVMASEDFGRFLLHLPGAFVFIGNGAGSEPGATPLHNAGYDFNDALVPLGARWFAELVRLRLPVIAEERP</sequence>
<dbReference type="PIRSF" id="PIRSF005962">
    <property type="entry name" value="Pept_M20D_amidohydro"/>
    <property type="match status" value="1"/>
</dbReference>
<dbReference type="NCBIfam" id="TIGR01891">
    <property type="entry name" value="amidohydrolases"/>
    <property type="match status" value="1"/>
</dbReference>
<dbReference type="SUPFAM" id="SSF53187">
    <property type="entry name" value="Zn-dependent exopeptidases"/>
    <property type="match status" value="1"/>
</dbReference>
<accession>A0ABS1DUY7</accession>
<dbReference type="PANTHER" id="PTHR11014:SF63">
    <property type="entry name" value="METALLOPEPTIDASE, PUTATIVE (AFU_ORTHOLOGUE AFUA_6G09600)-RELATED"/>
    <property type="match status" value="1"/>
</dbReference>
<reference evidence="3" key="1">
    <citation type="submission" date="2017-08" db="EMBL/GenBank/DDBJ databases">
        <authorList>
            <person name="Imhoff J.F."/>
            <person name="Rahn T."/>
            <person name="Kuenzel S."/>
            <person name="Neulinger S.C."/>
        </authorList>
    </citation>
    <scope>NUCLEOTIDE SEQUENCE</scope>
    <source>
        <strain evidence="3">IM 151</strain>
    </source>
</reference>
<protein>
    <submittedName>
        <fullName evidence="3">Amidohydrolase</fullName>
    </submittedName>
</protein>
<evidence type="ECO:0000313" key="3">
    <source>
        <dbReference type="EMBL" id="MBK1713531.1"/>
    </source>
</evidence>
<keyword evidence="1" id="KW-0378">Hydrolase</keyword>